<name>A0A559KCQ6_9BACL</name>
<protein>
    <submittedName>
        <fullName evidence="1">Uncharacterized protein</fullName>
    </submittedName>
</protein>
<evidence type="ECO:0000313" key="2">
    <source>
        <dbReference type="Proteomes" id="UP000317036"/>
    </source>
</evidence>
<dbReference type="Proteomes" id="UP000317036">
    <property type="component" value="Unassembled WGS sequence"/>
</dbReference>
<gene>
    <name evidence="1" type="ORF">FPZ49_11105</name>
</gene>
<keyword evidence="2" id="KW-1185">Reference proteome</keyword>
<dbReference type="RefSeq" id="WP_144846488.1">
    <property type="nucleotide sequence ID" value="NZ_VNJI01000011.1"/>
</dbReference>
<proteinExistence type="predicted"/>
<reference evidence="1 2" key="1">
    <citation type="submission" date="2019-07" db="EMBL/GenBank/DDBJ databases">
        <authorList>
            <person name="Kim J."/>
        </authorList>
    </citation>
    <scope>NUCLEOTIDE SEQUENCE [LARGE SCALE GENOMIC DNA]</scope>
    <source>
        <strain evidence="1 2">JC52</strain>
    </source>
</reference>
<dbReference type="OrthoDB" id="2064820at2"/>
<evidence type="ECO:0000313" key="1">
    <source>
        <dbReference type="EMBL" id="TVY09911.1"/>
    </source>
</evidence>
<accession>A0A559KCQ6</accession>
<organism evidence="1 2">
    <name type="scientific">Paenibacillus cremeus</name>
    <dbReference type="NCBI Taxonomy" id="2163881"/>
    <lineage>
        <taxon>Bacteria</taxon>
        <taxon>Bacillati</taxon>
        <taxon>Bacillota</taxon>
        <taxon>Bacilli</taxon>
        <taxon>Bacillales</taxon>
        <taxon>Paenibacillaceae</taxon>
        <taxon>Paenibacillus</taxon>
    </lineage>
</organism>
<dbReference type="EMBL" id="VNJI01000011">
    <property type="protein sequence ID" value="TVY09911.1"/>
    <property type="molecule type" value="Genomic_DNA"/>
</dbReference>
<comment type="caution">
    <text evidence="1">The sequence shown here is derived from an EMBL/GenBank/DDBJ whole genome shotgun (WGS) entry which is preliminary data.</text>
</comment>
<sequence>MQTKFNYPMNVVAKDSVSGFEGIIIARNAHLFGCAQYGIAPQELASDGTPKKTEYFDESRIEIVDDSKAVHGEDEYQKIYAIPLGTEVQDKVSGFRGKVLVVIENLHNCNQYWVEPPVDKDGKPRDGQWYDEGRLSVVGKGIAPEEVAAPKRGSVFSRDLPR</sequence>
<dbReference type="AlphaFoldDB" id="A0A559KCQ6"/>